<evidence type="ECO:0000313" key="1">
    <source>
        <dbReference type="EMBL" id="SVD83910.1"/>
    </source>
</evidence>
<feature type="non-terminal residue" evidence="1">
    <location>
        <position position="30"/>
    </location>
</feature>
<proteinExistence type="predicted"/>
<dbReference type="AlphaFoldDB" id="A0A382YLE8"/>
<organism evidence="1">
    <name type="scientific">marine metagenome</name>
    <dbReference type="NCBI Taxonomy" id="408172"/>
    <lineage>
        <taxon>unclassified sequences</taxon>
        <taxon>metagenomes</taxon>
        <taxon>ecological metagenomes</taxon>
    </lineage>
</organism>
<name>A0A382YLE8_9ZZZZ</name>
<sequence>VLRFVEFNLVSIQWIVKGPGPSEQGEQPTS</sequence>
<gene>
    <name evidence="1" type="ORF">METZ01_LOCUS436764</name>
</gene>
<accession>A0A382YLE8</accession>
<dbReference type="EMBL" id="UINC01176675">
    <property type="protein sequence ID" value="SVD83910.1"/>
    <property type="molecule type" value="Genomic_DNA"/>
</dbReference>
<protein>
    <submittedName>
        <fullName evidence="1">Uncharacterized protein</fullName>
    </submittedName>
</protein>
<feature type="non-terminal residue" evidence="1">
    <location>
        <position position="1"/>
    </location>
</feature>
<reference evidence="1" key="1">
    <citation type="submission" date="2018-05" db="EMBL/GenBank/DDBJ databases">
        <authorList>
            <person name="Lanie J.A."/>
            <person name="Ng W.-L."/>
            <person name="Kazmierczak K.M."/>
            <person name="Andrzejewski T.M."/>
            <person name="Davidsen T.M."/>
            <person name="Wayne K.J."/>
            <person name="Tettelin H."/>
            <person name="Glass J.I."/>
            <person name="Rusch D."/>
            <person name="Podicherti R."/>
            <person name="Tsui H.-C.T."/>
            <person name="Winkler M.E."/>
        </authorList>
    </citation>
    <scope>NUCLEOTIDE SEQUENCE</scope>
</reference>